<sequence length="287" mass="32685">MKLISSLVLIAACAVFPLMSEWAYADEAAARKALDVAFQDMQARADKMPDVRFAFTSTYTLKENKKGDGESEKVVYRFDPSKPEDQQYTIISPAREGHKKLYKKARKQFQQEQKRAREKGVDQSADRSLLVKNMVELTNSDTEGEDDSLNYLRETDHEYIFGFQPGSADINIGGDDSDDDDEDANKDKPLSEKQKKRLVEITEALKGEMAVDKDKGLINWFRLFSVKPFHPMSGVKVKEMDMHMVFTQLPDGGPYVIQDLQAKVRAKLVVIKVSENEKISNRDFEIK</sequence>
<evidence type="ECO:0000313" key="3">
    <source>
        <dbReference type="EMBL" id="HFB54938.1"/>
    </source>
</evidence>
<dbReference type="Proteomes" id="UP000886042">
    <property type="component" value="Unassembled WGS sequence"/>
</dbReference>
<comment type="caution">
    <text evidence="3">The sequence shown here is derived from an EMBL/GenBank/DDBJ whole genome shotgun (WGS) entry which is preliminary data.</text>
</comment>
<dbReference type="EMBL" id="DRMN01000223">
    <property type="protein sequence ID" value="HFB54938.1"/>
    <property type="molecule type" value="Genomic_DNA"/>
</dbReference>
<reference evidence="3" key="1">
    <citation type="journal article" date="2020" name="mSystems">
        <title>Genome- and Community-Level Interaction Insights into Carbon Utilization and Element Cycling Functions of Hydrothermarchaeota in Hydrothermal Sediment.</title>
        <authorList>
            <person name="Zhou Z."/>
            <person name="Liu Y."/>
            <person name="Xu W."/>
            <person name="Pan J."/>
            <person name="Luo Z.H."/>
            <person name="Li M."/>
        </authorList>
    </citation>
    <scope>NUCLEOTIDE SEQUENCE [LARGE SCALE GENOMIC DNA]</scope>
    <source>
        <strain evidence="3">HyVt-489</strain>
    </source>
</reference>
<gene>
    <name evidence="3" type="ORF">ENJ46_03355</name>
</gene>
<name>A0A7C3GLA8_9PROT</name>
<organism evidence="3">
    <name type="scientific">Hellea balneolensis</name>
    <dbReference type="NCBI Taxonomy" id="287478"/>
    <lineage>
        <taxon>Bacteria</taxon>
        <taxon>Pseudomonadati</taxon>
        <taxon>Pseudomonadota</taxon>
        <taxon>Alphaproteobacteria</taxon>
        <taxon>Maricaulales</taxon>
        <taxon>Robiginitomaculaceae</taxon>
        <taxon>Hellea</taxon>
    </lineage>
</organism>
<evidence type="ECO:0000256" key="2">
    <source>
        <dbReference type="SAM" id="SignalP"/>
    </source>
</evidence>
<accession>A0A7C3GLA8</accession>
<feature type="chain" id="PRO_5028272343" evidence="2">
    <location>
        <begin position="26"/>
        <end position="287"/>
    </location>
</feature>
<protein>
    <submittedName>
        <fullName evidence="3">Uncharacterized protein</fullName>
    </submittedName>
</protein>
<keyword evidence="2" id="KW-0732">Signal</keyword>
<evidence type="ECO:0000256" key="1">
    <source>
        <dbReference type="SAM" id="MobiDB-lite"/>
    </source>
</evidence>
<feature type="region of interest" description="Disordered" evidence="1">
    <location>
        <begin position="170"/>
        <end position="192"/>
    </location>
</feature>
<feature type="signal peptide" evidence="2">
    <location>
        <begin position="1"/>
        <end position="25"/>
    </location>
</feature>
<dbReference type="AlphaFoldDB" id="A0A7C3GLA8"/>
<feature type="compositionally biased region" description="Acidic residues" evidence="1">
    <location>
        <begin position="175"/>
        <end position="184"/>
    </location>
</feature>
<proteinExistence type="predicted"/>